<keyword evidence="2" id="KW-0378">Hydrolase</keyword>
<organism evidence="3 4">
    <name type="scientific">Amnimonas aquatica</name>
    <dbReference type="NCBI Taxonomy" id="2094561"/>
    <lineage>
        <taxon>Bacteria</taxon>
        <taxon>Pseudomonadati</taxon>
        <taxon>Pseudomonadota</taxon>
        <taxon>Gammaproteobacteria</taxon>
        <taxon>Moraxellales</taxon>
        <taxon>Moraxellaceae</taxon>
        <taxon>Amnimonas</taxon>
    </lineage>
</organism>
<reference evidence="4" key="1">
    <citation type="submission" date="2018-02" db="EMBL/GenBank/DDBJ databases">
        <title>Genome sequencing of Solimonas sp. HR-BB.</title>
        <authorList>
            <person name="Lee Y."/>
            <person name="Jeon C.O."/>
        </authorList>
    </citation>
    <scope>NUCLEOTIDE SEQUENCE [LARGE SCALE GENOMIC DNA]</scope>
    <source>
        <strain evidence="4">HR-E</strain>
    </source>
</reference>
<protein>
    <submittedName>
        <fullName evidence="3">Thioesterase</fullName>
    </submittedName>
</protein>
<dbReference type="RefSeq" id="WP_105192095.1">
    <property type="nucleotide sequence ID" value="NZ_PTQZ01000097.1"/>
</dbReference>
<sequence length="159" mass="17992">MSLSSSHEAAASRPRGPASLDELRAVYPFLYPLKVSWGDMDALRHVNNVVYFQYLEDARIGVMESLEIFPRLFHEGTGMVVADARCRYRAPVIYPDTLQIGIRAEITGSDRFLLHYALFSVTQQRVAAEAETLTVCIDPDTGRKTDIPEWFRERLQGIA</sequence>
<dbReference type="Pfam" id="PF13279">
    <property type="entry name" value="4HBT_2"/>
    <property type="match status" value="1"/>
</dbReference>
<name>A0A2P6ASL4_9GAMM</name>
<dbReference type="AlphaFoldDB" id="A0A2P6ASL4"/>
<dbReference type="PANTHER" id="PTHR31793">
    <property type="entry name" value="4-HYDROXYBENZOYL-COA THIOESTERASE FAMILY MEMBER"/>
    <property type="match status" value="1"/>
</dbReference>
<comment type="caution">
    <text evidence="3">The sequence shown here is derived from an EMBL/GenBank/DDBJ whole genome shotgun (WGS) entry which is preliminary data.</text>
</comment>
<dbReference type="EMBL" id="PTQZ01000097">
    <property type="protein sequence ID" value="PQA43389.1"/>
    <property type="molecule type" value="Genomic_DNA"/>
</dbReference>
<dbReference type="Gene3D" id="3.10.129.10">
    <property type="entry name" value="Hotdog Thioesterase"/>
    <property type="match status" value="1"/>
</dbReference>
<dbReference type="SUPFAM" id="SSF54637">
    <property type="entry name" value="Thioesterase/thiol ester dehydrase-isomerase"/>
    <property type="match status" value="1"/>
</dbReference>
<keyword evidence="4" id="KW-1185">Reference proteome</keyword>
<proteinExistence type="inferred from homology"/>
<dbReference type="Proteomes" id="UP000243900">
    <property type="component" value="Unassembled WGS sequence"/>
</dbReference>
<dbReference type="GO" id="GO:0047617">
    <property type="term" value="F:fatty acyl-CoA hydrolase activity"/>
    <property type="evidence" value="ECO:0007669"/>
    <property type="project" value="TreeGrafter"/>
</dbReference>
<evidence type="ECO:0000256" key="1">
    <source>
        <dbReference type="ARBA" id="ARBA00005953"/>
    </source>
</evidence>
<comment type="similarity">
    <text evidence="1">Belongs to the 4-hydroxybenzoyl-CoA thioesterase family.</text>
</comment>
<dbReference type="OrthoDB" id="9799036at2"/>
<gene>
    <name evidence="3" type="ORF">C5O18_05285</name>
</gene>
<evidence type="ECO:0000256" key="2">
    <source>
        <dbReference type="ARBA" id="ARBA00022801"/>
    </source>
</evidence>
<accession>A0A2P6ASL4</accession>
<dbReference type="InterPro" id="IPR029069">
    <property type="entry name" value="HotDog_dom_sf"/>
</dbReference>
<dbReference type="CDD" id="cd00586">
    <property type="entry name" value="4HBT"/>
    <property type="match status" value="1"/>
</dbReference>
<evidence type="ECO:0000313" key="3">
    <source>
        <dbReference type="EMBL" id="PQA43389.1"/>
    </source>
</evidence>
<dbReference type="InterPro" id="IPR050563">
    <property type="entry name" value="4-hydroxybenzoyl-CoA_TE"/>
</dbReference>
<dbReference type="PANTHER" id="PTHR31793:SF27">
    <property type="entry name" value="NOVEL THIOESTERASE SUPERFAMILY DOMAIN AND SAPOSIN A-TYPE DOMAIN CONTAINING PROTEIN (0610012H03RIK)"/>
    <property type="match status" value="1"/>
</dbReference>
<evidence type="ECO:0000313" key="4">
    <source>
        <dbReference type="Proteomes" id="UP000243900"/>
    </source>
</evidence>